<evidence type="ECO:0000256" key="2">
    <source>
        <dbReference type="SAM" id="MobiDB-lite"/>
    </source>
</evidence>
<evidence type="ECO:0000256" key="1">
    <source>
        <dbReference type="PROSITE-ProRule" id="PRU00042"/>
    </source>
</evidence>
<sequence>MLPSSPWECRPLRRTSPPPSDPLKAAPFAAPVSDGPPRLGFDSCGPAEEDASKKRQTPQEKKHKCTLCPRAFARSYNLRVHISRGHDGERPFPCHVDRCPREHRGYTRQYELDRHYKRKHPGVPPRKVKGGMAEGRCSPVWDIRKDA</sequence>
<dbReference type="GO" id="GO:0008270">
    <property type="term" value="F:zinc ion binding"/>
    <property type="evidence" value="ECO:0007669"/>
    <property type="project" value="UniProtKB-KW"/>
</dbReference>
<proteinExistence type="predicted"/>
<dbReference type="PROSITE" id="PS00028">
    <property type="entry name" value="ZINC_FINGER_C2H2_1"/>
    <property type="match status" value="1"/>
</dbReference>
<accession>A0A371CJ99</accession>
<dbReference type="AlphaFoldDB" id="A0A371CJ99"/>
<dbReference type="Pfam" id="PF00096">
    <property type="entry name" value="zf-C2H2"/>
    <property type="match status" value="1"/>
</dbReference>
<dbReference type="InterPro" id="IPR013087">
    <property type="entry name" value="Znf_C2H2_type"/>
</dbReference>
<dbReference type="PROSITE" id="PS50157">
    <property type="entry name" value="ZINC_FINGER_C2H2_2"/>
    <property type="match status" value="1"/>
</dbReference>
<dbReference type="SUPFAM" id="SSF57667">
    <property type="entry name" value="beta-beta-alpha zinc fingers"/>
    <property type="match status" value="1"/>
</dbReference>
<dbReference type="SMART" id="SM00355">
    <property type="entry name" value="ZnF_C2H2"/>
    <property type="match status" value="2"/>
</dbReference>
<feature type="domain" description="C2H2-type" evidence="3">
    <location>
        <begin position="63"/>
        <end position="91"/>
    </location>
</feature>
<gene>
    <name evidence="4" type="ORF">OH76DRAFT_359616</name>
</gene>
<protein>
    <recommendedName>
        <fullName evidence="3">C2H2-type domain-containing protein</fullName>
    </recommendedName>
</protein>
<organism evidence="4 5">
    <name type="scientific">Lentinus brumalis</name>
    <dbReference type="NCBI Taxonomy" id="2498619"/>
    <lineage>
        <taxon>Eukaryota</taxon>
        <taxon>Fungi</taxon>
        <taxon>Dikarya</taxon>
        <taxon>Basidiomycota</taxon>
        <taxon>Agaricomycotina</taxon>
        <taxon>Agaricomycetes</taxon>
        <taxon>Polyporales</taxon>
        <taxon>Polyporaceae</taxon>
        <taxon>Lentinus</taxon>
    </lineage>
</organism>
<name>A0A371CJ99_9APHY</name>
<feature type="compositionally biased region" description="Basic and acidic residues" evidence="2">
    <location>
        <begin position="50"/>
        <end position="60"/>
    </location>
</feature>
<dbReference type="Proteomes" id="UP000256964">
    <property type="component" value="Unassembled WGS sequence"/>
</dbReference>
<keyword evidence="1" id="KW-0862">Zinc</keyword>
<dbReference type="EMBL" id="KZ857562">
    <property type="protein sequence ID" value="RDX40346.1"/>
    <property type="molecule type" value="Genomic_DNA"/>
</dbReference>
<keyword evidence="1" id="KW-0863">Zinc-finger</keyword>
<evidence type="ECO:0000259" key="3">
    <source>
        <dbReference type="PROSITE" id="PS50157"/>
    </source>
</evidence>
<feature type="region of interest" description="Disordered" evidence="2">
    <location>
        <begin position="1"/>
        <end position="64"/>
    </location>
</feature>
<dbReference type="InterPro" id="IPR036236">
    <property type="entry name" value="Znf_C2H2_sf"/>
</dbReference>
<dbReference type="Gene3D" id="3.30.160.60">
    <property type="entry name" value="Classic Zinc Finger"/>
    <property type="match status" value="2"/>
</dbReference>
<dbReference type="OrthoDB" id="2756776at2759"/>
<evidence type="ECO:0000313" key="5">
    <source>
        <dbReference type="Proteomes" id="UP000256964"/>
    </source>
</evidence>
<keyword evidence="5" id="KW-1185">Reference proteome</keyword>
<reference evidence="4 5" key="1">
    <citation type="journal article" date="2018" name="Biotechnol. Biofuels">
        <title>Integrative visual omics of the white-rot fungus Polyporus brumalis exposes the biotechnological potential of its oxidative enzymes for delignifying raw plant biomass.</title>
        <authorList>
            <person name="Miyauchi S."/>
            <person name="Rancon A."/>
            <person name="Drula E."/>
            <person name="Hage H."/>
            <person name="Chaduli D."/>
            <person name="Favel A."/>
            <person name="Grisel S."/>
            <person name="Henrissat B."/>
            <person name="Herpoel-Gimbert I."/>
            <person name="Ruiz-Duenas F.J."/>
            <person name="Chevret D."/>
            <person name="Hainaut M."/>
            <person name="Lin J."/>
            <person name="Wang M."/>
            <person name="Pangilinan J."/>
            <person name="Lipzen A."/>
            <person name="Lesage-Meessen L."/>
            <person name="Navarro D."/>
            <person name="Riley R."/>
            <person name="Grigoriev I.V."/>
            <person name="Zhou S."/>
            <person name="Raouche S."/>
            <person name="Rosso M.N."/>
        </authorList>
    </citation>
    <scope>NUCLEOTIDE SEQUENCE [LARGE SCALE GENOMIC DNA]</scope>
    <source>
        <strain evidence="4 5">BRFM 1820</strain>
    </source>
</reference>
<evidence type="ECO:0000313" key="4">
    <source>
        <dbReference type="EMBL" id="RDX40346.1"/>
    </source>
</evidence>
<keyword evidence="1" id="KW-0479">Metal-binding</keyword>